<gene>
    <name evidence="1" type="ORF">JQS43_07585</name>
</gene>
<keyword evidence="2" id="KW-1185">Reference proteome</keyword>
<name>A0A895YE91_9ACTN</name>
<proteinExistence type="predicted"/>
<sequence>MQIGLVDVYANHGVLVIGNKLDLDTDVTLQGAAAVSSSHVLLATRGQAGLVRVRLWNGIGPRVGTEVVVAKLELSSQYLFVFDIEKVGMHSFAAGDLGTTPIRVSVDDPGLASRVDVLIGEVHEERELTSVAGHPLFSVAVASGVEMEVADELDLILSGHDLPLNRLAAAIKLIFVSPASRPAILDSRLGQVVEWSRWLTPQQSVDRSHELGRFLRSGIASLHEPAQDVEVISLAERALAKSVFSR</sequence>
<reference evidence="1" key="1">
    <citation type="submission" date="2021-02" db="EMBL/GenBank/DDBJ databases">
        <title>Natrosporangium hydrolyticum gen. nov., sp. nov, a haloalkaliphilic actinobacterium from a soda solonchak soil.</title>
        <authorList>
            <person name="Sorokin D.Y."/>
            <person name="Khijniak T.V."/>
            <person name="Zakharycheva A.P."/>
            <person name="Boueva O.V."/>
            <person name="Ariskina E.V."/>
            <person name="Hahnke R.L."/>
            <person name="Bunk B."/>
            <person name="Sproer C."/>
            <person name="Schumann P."/>
            <person name="Evtushenko L.I."/>
            <person name="Kublanov I.V."/>
        </authorList>
    </citation>
    <scope>NUCLEOTIDE SEQUENCE</scope>
    <source>
        <strain evidence="1">DSM 106523</strain>
    </source>
</reference>
<evidence type="ECO:0000313" key="1">
    <source>
        <dbReference type="EMBL" id="QSB16154.1"/>
    </source>
</evidence>
<protein>
    <submittedName>
        <fullName evidence="1">Uncharacterized protein</fullName>
    </submittedName>
</protein>
<dbReference type="EMBL" id="CP070499">
    <property type="protein sequence ID" value="QSB16154.1"/>
    <property type="molecule type" value="Genomic_DNA"/>
</dbReference>
<dbReference type="KEGG" id="nhy:JQS43_07585"/>
<dbReference type="Proteomes" id="UP000662857">
    <property type="component" value="Chromosome"/>
</dbReference>
<organism evidence="1 2">
    <name type="scientific">Natronosporangium hydrolyticum</name>
    <dbReference type="NCBI Taxonomy" id="2811111"/>
    <lineage>
        <taxon>Bacteria</taxon>
        <taxon>Bacillati</taxon>
        <taxon>Actinomycetota</taxon>
        <taxon>Actinomycetes</taxon>
        <taxon>Micromonosporales</taxon>
        <taxon>Micromonosporaceae</taxon>
        <taxon>Natronosporangium</taxon>
    </lineage>
</organism>
<dbReference type="AlphaFoldDB" id="A0A895YE91"/>
<evidence type="ECO:0000313" key="2">
    <source>
        <dbReference type="Proteomes" id="UP000662857"/>
    </source>
</evidence>
<dbReference type="RefSeq" id="WP_239678355.1">
    <property type="nucleotide sequence ID" value="NZ_CP070499.1"/>
</dbReference>
<accession>A0A895YE91</accession>